<dbReference type="EMBL" id="MU071900">
    <property type="protein sequence ID" value="KAF5825827.1"/>
    <property type="molecule type" value="Genomic_DNA"/>
</dbReference>
<accession>A0ABQ7FTV0</accession>
<protein>
    <recommendedName>
        <fullName evidence="4">Encoded protein</fullName>
    </recommendedName>
</protein>
<comment type="caution">
    <text evidence="2">The sequence shown here is derived from an EMBL/GenBank/DDBJ whole genome shotgun (WGS) entry which is preliminary data.</text>
</comment>
<keyword evidence="3" id="KW-1185">Reference proteome</keyword>
<feature type="region of interest" description="Disordered" evidence="1">
    <location>
        <begin position="1"/>
        <end position="162"/>
    </location>
</feature>
<feature type="compositionally biased region" description="Low complexity" evidence="1">
    <location>
        <begin position="97"/>
        <end position="117"/>
    </location>
</feature>
<evidence type="ECO:0008006" key="4">
    <source>
        <dbReference type="Google" id="ProtNLM"/>
    </source>
</evidence>
<name>A0ABQ7FTV0_DUNSA</name>
<organism evidence="2 3">
    <name type="scientific">Dunaliella salina</name>
    <name type="common">Green alga</name>
    <name type="synonym">Protococcus salinus</name>
    <dbReference type="NCBI Taxonomy" id="3046"/>
    <lineage>
        <taxon>Eukaryota</taxon>
        <taxon>Viridiplantae</taxon>
        <taxon>Chlorophyta</taxon>
        <taxon>core chlorophytes</taxon>
        <taxon>Chlorophyceae</taxon>
        <taxon>CS clade</taxon>
        <taxon>Chlamydomonadales</taxon>
        <taxon>Dunaliellaceae</taxon>
        <taxon>Dunaliella</taxon>
    </lineage>
</organism>
<feature type="compositionally biased region" description="Polar residues" evidence="1">
    <location>
        <begin position="1"/>
        <end position="14"/>
    </location>
</feature>
<proteinExistence type="predicted"/>
<dbReference type="Proteomes" id="UP000815325">
    <property type="component" value="Unassembled WGS sequence"/>
</dbReference>
<evidence type="ECO:0000313" key="3">
    <source>
        <dbReference type="Proteomes" id="UP000815325"/>
    </source>
</evidence>
<feature type="compositionally biased region" description="Polar residues" evidence="1">
    <location>
        <begin position="72"/>
        <end position="81"/>
    </location>
</feature>
<gene>
    <name evidence="2" type="ORF">DUNSADRAFT_6639</name>
</gene>
<evidence type="ECO:0000313" key="2">
    <source>
        <dbReference type="EMBL" id="KAF5825827.1"/>
    </source>
</evidence>
<evidence type="ECO:0000256" key="1">
    <source>
        <dbReference type="SAM" id="MobiDB-lite"/>
    </source>
</evidence>
<reference evidence="2" key="1">
    <citation type="submission" date="2017-08" db="EMBL/GenBank/DDBJ databases">
        <authorList>
            <person name="Polle J.E."/>
            <person name="Barry K."/>
            <person name="Cushman J."/>
            <person name="Schmutz J."/>
            <person name="Tran D."/>
            <person name="Hathwaick L.T."/>
            <person name="Yim W.C."/>
            <person name="Jenkins J."/>
            <person name="Mckie-Krisberg Z.M."/>
            <person name="Prochnik S."/>
            <person name="Lindquist E."/>
            <person name="Dockter R.B."/>
            <person name="Adam C."/>
            <person name="Molina H."/>
            <person name="Bunkerborg J."/>
            <person name="Jin E."/>
            <person name="Buchheim M."/>
            <person name="Magnuson J."/>
        </authorList>
    </citation>
    <scope>NUCLEOTIDE SEQUENCE</scope>
    <source>
        <strain evidence="2">CCAP 19/18</strain>
    </source>
</reference>
<sequence>MQSDMQSLPSQDLSSLEPFPAATPPSQHRLSLGHSTPPVNPLSSSWLPGLASANGGGSPALPPGLGWEGSSRENGTGSSRLSAWLRSDHRPSLDQMSTGSAVGASSLAAWGASSSSSRQQSLDGLPSIGHQEPGNPWGSSPLLGQYSGSQQDSAGSLLGLLR</sequence>